<proteinExistence type="predicted"/>
<feature type="domain" description="Rab-GAP TBC" evidence="1">
    <location>
        <begin position="1"/>
        <end position="158"/>
    </location>
</feature>
<name>A0A453MN70_AEGTS</name>
<evidence type="ECO:0000259" key="1">
    <source>
        <dbReference type="PROSITE" id="PS50086"/>
    </source>
</evidence>
<dbReference type="Proteomes" id="UP000015105">
    <property type="component" value="Chromosome 5D"/>
</dbReference>
<organism evidence="2 3">
    <name type="scientific">Aegilops tauschii subsp. strangulata</name>
    <name type="common">Goatgrass</name>
    <dbReference type="NCBI Taxonomy" id="200361"/>
    <lineage>
        <taxon>Eukaryota</taxon>
        <taxon>Viridiplantae</taxon>
        <taxon>Streptophyta</taxon>
        <taxon>Embryophyta</taxon>
        <taxon>Tracheophyta</taxon>
        <taxon>Spermatophyta</taxon>
        <taxon>Magnoliopsida</taxon>
        <taxon>Liliopsida</taxon>
        <taxon>Poales</taxon>
        <taxon>Poaceae</taxon>
        <taxon>BOP clade</taxon>
        <taxon>Pooideae</taxon>
        <taxon>Triticodae</taxon>
        <taxon>Triticeae</taxon>
        <taxon>Triticinae</taxon>
        <taxon>Aegilops</taxon>
    </lineage>
</organism>
<reference evidence="2" key="4">
    <citation type="submission" date="2019-03" db="UniProtKB">
        <authorList>
            <consortium name="EnsemblPlants"/>
        </authorList>
    </citation>
    <scope>IDENTIFICATION</scope>
</reference>
<reference evidence="2" key="3">
    <citation type="journal article" date="2017" name="Nature">
        <title>Genome sequence of the progenitor of the wheat D genome Aegilops tauschii.</title>
        <authorList>
            <person name="Luo M.C."/>
            <person name="Gu Y.Q."/>
            <person name="Puiu D."/>
            <person name="Wang H."/>
            <person name="Twardziok S.O."/>
            <person name="Deal K.R."/>
            <person name="Huo N."/>
            <person name="Zhu T."/>
            <person name="Wang L."/>
            <person name="Wang Y."/>
            <person name="McGuire P.E."/>
            <person name="Liu S."/>
            <person name="Long H."/>
            <person name="Ramasamy R.K."/>
            <person name="Rodriguez J.C."/>
            <person name="Van S.L."/>
            <person name="Yuan L."/>
            <person name="Wang Z."/>
            <person name="Xia Z."/>
            <person name="Xiao L."/>
            <person name="Anderson O.D."/>
            <person name="Ouyang S."/>
            <person name="Liang Y."/>
            <person name="Zimin A.V."/>
            <person name="Pertea G."/>
            <person name="Qi P."/>
            <person name="Bennetzen J.L."/>
            <person name="Dai X."/>
            <person name="Dawson M.W."/>
            <person name="Muller H.G."/>
            <person name="Kugler K."/>
            <person name="Rivarola-Duarte L."/>
            <person name="Spannagl M."/>
            <person name="Mayer K.F.X."/>
            <person name="Lu F.H."/>
            <person name="Bevan M.W."/>
            <person name="Leroy P."/>
            <person name="Li P."/>
            <person name="You F.M."/>
            <person name="Sun Q."/>
            <person name="Liu Z."/>
            <person name="Lyons E."/>
            <person name="Wicker T."/>
            <person name="Salzberg S.L."/>
            <person name="Devos K.M."/>
            <person name="Dvorak J."/>
        </authorList>
    </citation>
    <scope>NUCLEOTIDE SEQUENCE [LARGE SCALE GENOMIC DNA]</scope>
    <source>
        <strain evidence="2">cv. AL8/78</strain>
    </source>
</reference>
<accession>A0A453MN70</accession>
<dbReference type="FunFam" id="1.10.8.270:FF:000025">
    <property type="entry name" value="TBC1 domain family member 15-like"/>
    <property type="match status" value="1"/>
</dbReference>
<protein>
    <recommendedName>
        <fullName evidence="1">Rab-GAP TBC domain-containing protein</fullName>
    </recommendedName>
</protein>
<dbReference type="InterPro" id="IPR035969">
    <property type="entry name" value="Rab-GAP_TBC_sf"/>
</dbReference>
<keyword evidence="3" id="KW-1185">Reference proteome</keyword>
<dbReference type="PANTHER" id="PTHR22957">
    <property type="entry name" value="TBC1 DOMAIN FAMILY MEMBER GTPASE-ACTIVATING PROTEIN"/>
    <property type="match status" value="1"/>
</dbReference>
<dbReference type="Pfam" id="PF00566">
    <property type="entry name" value="RabGAP-TBC"/>
    <property type="match status" value="1"/>
</dbReference>
<dbReference type="SMART" id="SM00164">
    <property type="entry name" value="TBC"/>
    <property type="match status" value="1"/>
</dbReference>
<evidence type="ECO:0000313" key="3">
    <source>
        <dbReference type="Proteomes" id="UP000015105"/>
    </source>
</evidence>
<dbReference type="Gene3D" id="1.10.8.270">
    <property type="entry name" value="putative rabgap domain of human tbc1 domain family member 14 like domains"/>
    <property type="match status" value="1"/>
</dbReference>
<dbReference type="Gene3D" id="1.10.472.80">
    <property type="entry name" value="Ypt/Rab-GAP domain of gyp1p, domain 3"/>
    <property type="match status" value="1"/>
</dbReference>
<dbReference type="AlphaFoldDB" id="A0A453MN70"/>
<dbReference type="PANTHER" id="PTHR22957:SF597">
    <property type="entry name" value="RAB-GAP TBC DOMAIN-CONTAINING PROTEIN"/>
    <property type="match status" value="1"/>
</dbReference>
<reference evidence="3" key="1">
    <citation type="journal article" date="2014" name="Science">
        <title>Ancient hybridizations among the ancestral genomes of bread wheat.</title>
        <authorList>
            <consortium name="International Wheat Genome Sequencing Consortium,"/>
            <person name="Marcussen T."/>
            <person name="Sandve S.R."/>
            <person name="Heier L."/>
            <person name="Spannagl M."/>
            <person name="Pfeifer M."/>
            <person name="Jakobsen K.S."/>
            <person name="Wulff B.B."/>
            <person name="Steuernagel B."/>
            <person name="Mayer K.F."/>
            <person name="Olsen O.A."/>
        </authorList>
    </citation>
    <scope>NUCLEOTIDE SEQUENCE [LARGE SCALE GENOMIC DNA]</scope>
    <source>
        <strain evidence="3">cv. AL8/78</strain>
    </source>
</reference>
<dbReference type="Gramene" id="AET5Gv21245300.12">
    <property type="protein sequence ID" value="AET5Gv21245300.12"/>
    <property type="gene ID" value="AET5Gv21245300"/>
</dbReference>
<sequence length="241" mass="27748">TTMSCHGDNNIYTGLDVLRTDRSMVFYEKKENLSKLWDILAVYAWIDKEVGYCQGMSDLCSPMIVLLNDEADAFWCFERLMRRLRGNFRCTQQSVGVENQLQHLASIIQVLDPKLHDHLETLGGGDYLFAFRMFMVLFRRELSFGDSLYLWEMMWALEYDPDMFSTYEESGPATDRSAQGYKPRVKSTRQFGKYERANMKSATNGVDGPVPISVFLVASVLKENSQKLLQEARGLDDIIRV</sequence>
<dbReference type="PROSITE" id="PS50086">
    <property type="entry name" value="TBC_RABGAP"/>
    <property type="match status" value="1"/>
</dbReference>
<reference evidence="2" key="5">
    <citation type="journal article" date="2021" name="G3 (Bethesda)">
        <title>Aegilops tauschii genome assembly Aet v5.0 features greater sequence contiguity and improved annotation.</title>
        <authorList>
            <person name="Wang L."/>
            <person name="Zhu T."/>
            <person name="Rodriguez J.C."/>
            <person name="Deal K.R."/>
            <person name="Dubcovsky J."/>
            <person name="McGuire P.E."/>
            <person name="Lux T."/>
            <person name="Spannagl M."/>
            <person name="Mayer K.F.X."/>
            <person name="Baldrich P."/>
            <person name="Meyers B.C."/>
            <person name="Huo N."/>
            <person name="Gu Y.Q."/>
            <person name="Zhou H."/>
            <person name="Devos K.M."/>
            <person name="Bennetzen J.L."/>
            <person name="Unver T."/>
            <person name="Budak H."/>
            <person name="Gulick P.J."/>
            <person name="Galiba G."/>
            <person name="Kalapos B."/>
            <person name="Nelson D.R."/>
            <person name="Li P."/>
            <person name="You F.M."/>
            <person name="Luo M.C."/>
            <person name="Dvorak J."/>
        </authorList>
    </citation>
    <scope>NUCLEOTIDE SEQUENCE [LARGE SCALE GENOMIC DNA]</scope>
    <source>
        <strain evidence="2">cv. AL8/78</strain>
    </source>
</reference>
<dbReference type="SUPFAM" id="SSF47923">
    <property type="entry name" value="Ypt/Rab-GAP domain of gyp1p"/>
    <property type="match status" value="2"/>
</dbReference>
<evidence type="ECO:0000313" key="2">
    <source>
        <dbReference type="EnsemblPlants" id="AET5Gv21245300.12"/>
    </source>
</evidence>
<dbReference type="GO" id="GO:0005096">
    <property type="term" value="F:GTPase activator activity"/>
    <property type="evidence" value="ECO:0007669"/>
    <property type="project" value="TreeGrafter"/>
</dbReference>
<dbReference type="EnsemblPlants" id="AET5Gv21245300.12">
    <property type="protein sequence ID" value="AET5Gv21245300.12"/>
    <property type="gene ID" value="AET5Gv21245300"/>
</dbReference>
<reference evidence="3" key="2">
    <citation type="journal article" date="2017" name="Nat. Plants">
        <title>The Aegilops tauschii genome reveals multiple impacts of transposons.</title>
        <authorList>
            <person name="Zhao G."/>
            <person name="Zou C."/>
            <person name="Li K."/>
            <person name="Wang K."/>
            <person name="Li T."/>
            <person name="Gao L."/>
            <person name="Zhang X."/>
            <person name="Wang H."/>
            <person name="Yang Z."/>
            <person name="Liu X."/>
            <person name="Jiang W."/>
            <person name="Mao L."/>
            <person name="Kong X."/>
            <person name="Jiao Y."/>
            <person name="Jia J."/>
        </authorList>
    </citation>
    <scope>NUCLEOTIDE SEQUENCE [LARGE SCALE GENOMIC DNA]</scope>
    <source>
        <strain evidence="3">cv. AL8/78</strain>
    </source>
</reference>
<dbReference type="InterPro" id="IPR000195">
    <property type="entry name" value="Rab-GAP-TBC_dom"/>
</dbReference>